<sequence length="397" mass="42804">MDDRPRYDRATAALDPPFAMLDLVALRANAADLVRRAAGKPIRVATKSIRSRPVLDRILAMDGFRGLMAFTLPEALWLVAEGFTDVLVAYPTADRQAITALAGDPRAAREITLTVDSTEHLDHLDRVLAQSRPRQELRICLDIDAGYVALGGKFRAGALRSPVREPEQAAEIAAEIAKRPGFRLVGLLAYEAQIAGVGDTPPGNALISRAIRIMQARSARDLILRRGRVVNAVSGLCDLEFVNGGGTGSVERTVREKAVTEVAAGSGFFHPRLFDFYSGFTGRPAALFALPVVRRPAPGTVTVLGGGYVASGPADPMRLPQPYLPAGLRYAPDEGAGEVQTPLLGEAAYDLRVGDRVWFRHAKAGELCERFATLHLVEGDTLVESVPTYRGEGKTFL</sequence>
<dbReference type="Proteomes" id="UP000583800">
    <property type="component" value="Unassembled WGS sequence"/>
</dbReference>
<dbReference type="GO" id="GO:0036088">
    <property type="term" value="P:D-serine catabolic process"/>
    <property type="evidence" value="ECO:0007669"/>
    <property type="project" value="TreeGrafter"/>
</dbReference>
<dbReference type="PANTHER" id="PTHR28004:SF2">
    <property type="entry name" value="D-SERINE DEHYDRATASE"/>
    <property type="match status" value="1"/>
</dbReference>
<dbReference type="AlphaFoldDB" id="A0A7X0CEC2"/>
<dbReference type="InterPro" id="IPR029066">
    <property type="entry name" value="PLP-binding_barrel"/>
</dbReference>
<protein>
    <submittedName>
        <fullName evidence="2">D-serine deaminase-like pyridoxal phosphate-dependent protein</fullName>
    </submittedName>
</protein>
<accession>A0A7X0CEC2</accession>
<comment type="caution">
    <text evidence="2">The sequence shown here is derived from an EMBL/GenBank/DDBJ whole genome shotgun (WGS) entry which is preliminary data.</text>
</comment>
<evidence type="ECO:0000313" key="3">
    <source>
        <dbReference type="Proteomes" id="UP000583800"/>
    </source>
</evidence>
<dbReference type="Pfam" id="PF01168">
    <property type="entry name" value="Ala_racemase_N"/>
    <property type="match status" value="1"/>
</dbReference>
<reference evidence="2 3" key="1">
    <citation type="submission" date="2020-08" db="EMBL/GenBank/DDBJ databases">
        <title>Sequencing the genomes of 1000 actinobacteria strains.</title>
        <authorList>
            <person name="Klenk H.-P."/>
        </authorList>
    </citation>
    <scope>NUCLEOTIDE SEQUENCE [LARGE SCALE GENOMIC DNA]</scope>
    <source>
        <strain evidence="2 3">DSM 45913</strain>
    </source>
</reference>
<keyword evidence="3" id="KW-1185">Reference proteome</keyword>
<evidence type="ECO:0000259" key="1">
    <source>
        <dbReference type="Pfam" id="PF01168"/>
    </source>
</evidence>
<dbReference type="CDD" id="cd06813">
    <property type="entry name" value="PLPDE_III_DSD_D-TA_like_2"/>
    <property type="match status" value="1"/>
</dbReference>
<dbReference type="InterPro" id="IPR051466">
    <property type="entry name" value="D-amino_acid_metab_enzyme"/>
</dbReference>
<dbReference type="SUPFAM" id="SSF51419">
    <property type="entry name" value="PLP-binding barrel"/>
    <property type="match status" value="1"/>
</dbReference>
<organism evidence="2 3">
    <name type="scientific">Nonomuraea muscovyensis</name>
    <dbReference type="NCBI Taxonomy" id="1124761"/>
    <lineage>
        <taxon>Bacteria</taxon>
        <taxon>Bacillati</taxon>
        <taxon>Actinomycetota</taxon>
        <taxon>Actinomycetes</taxon>
        <taxon>Streptosporangiales</taxon>
        <taxon>Streptosporangiaceae</taxon>
        <taxon>Nonomuraea</taxon>
    </lineage>
</organism>
<evidence type="ECO:0000313" key="2">
    <source>
        <dbReference type="EMBL" id="MBB6351959.1"/>
    </source>
</evidence>
<proteinExistence type="predicted"/>
<feature type="domain" description="Alanine racemase N-terminal" evidence="1">
    <location>
        <begin position="22"/>
        <end position="196"/>
    </location>
</feature>
<name>A0A7X0CEC2_9ACTN</name>
<dbReference type="GO" id="GO:0008721">
    <property type="term" value="F:D-serine ammonia-lyase activity"/>
    <property type="evidence" value="ECO:0007669"/>
    <property type="project" value="TreeGrafter"/>
</dbReference>
<dbReference type="InterPro" id="IPR001608">
    <property type="entry name" value="Ala_racemase_N"/>
</dbReference>
<dbReference type="PANTHER" id="PTHR28004">
    <property type="entry name" value="ZGC:162816-RELATED"/>
    <property type="match status" value="1"/>
</dbReference>
<dbReference type="RefSeq" id="WP_185089624.1">
    <property type="nucleotide sequence ID" value="NZ_JACHJB010000004.1"/>
</dbReference>
<gene>
    <name evidence="2" type="ORF">FHU36_008542</name>
</gene>
<dbReference type="Gene3D" id="3.20.20.10">
    <property type="entry name" value="Alanine racemase"/>
    <property type="match status" value="1"/>
</dbReference>
<dbReference type="EMBL" id="JACHJB010000004">
    <property type="protein sequence ID" value="MBB6351959.1"/>
    <property type="molecule type" value="Genomic_DNA"/>
</dbReference>